<dbReference type="AlphaFoldDB" id="A0A9Q0WHI7"/>
<organism evidence="2 3">
    <name type="scientific">Salix purpurea</name>
    <name type="common">Purple osier willow</name>
    <dbReference type="NCBI Taxonomy" id="77065"/>
    <lineage>
        <taxon>Eukaryota</taxon>
        <taxon>Viridiplantae</taxon>
        <taxon>Streptophyta</taxon>
        <taxon>Embryophyta</taxon>
        <taxon>Tracheophyta</taxon>
        <taxon>Spermatophyta</taxon>
        <taxon>Magnoliopsida</taxon>
        <taxon>eudicotyledons</taxon>
        <taxon>Gunneridae</taxon>
        <taxon>Pentapetalae</taxon>
        <taxon>rosids</taxon>
        <taxon>fabids</taxon>
        <taxon>Malpighiales</taxon>
        <taxon>Salicaceae</taxon>
        <taxon>Saliceae</taxon>
        <taxon>Salix</taxon>
    </lineage>
</organism>
<evidence type="ECO:0000256" key="1">
    <source>
        <dbReference type="SAM" id="MobiDB-lite"/>
    </source>
</evidence>
<evidence type="ECO:0000313" key="2">
    <source>
        <dbReference type="EMBL" id="KAJ6767167.1"/>
    </source>
</evidence>
<dbReference type="EMBL" id="JAPFFK010000004">
    <property type="protein sequence ID" value="KAJ6767167.1"/>
    <property type="molecule type" value="Genomic_DNA"/>
</dbReference>
<feature type="non-terminal residue" evidence="2">
    <location>
        <position position="139"/>
    </location>
</feature>
<reference evidence="2" key="2">
    <citation type="journal article" date="2023" name="Int. J. Mol. Sci.">
        <title>De Novo Assembly and Annotation of 11 Diverse Shrub Willow (Salix) Genomes Reveals Novel Gene Organization in Sex-Linked Regions.</title>
        <authorList>
            <person name="Hyden B."/>
            <person name="Feng K."/>
            <person name="Yates T.B."/>
            <person name="Jawdy S."/>
            <person name="Cereghino C."/>
            <person name="Smart L.B."/>
            <person name="Muchero W."/>
        </authorList>
    </citation>
    <scope>NUCLEOTIDE SEQUENCE</scope>
    <source>
        <tissue evidence="2">Shoot tip</tissue>
    </source>
</reference>
<sequence length="139" mass="16351">MKNTDWTAETNSPFTMYLYRIWLKKAIQYKLSLYISHLKTIHKTSFWDIELNMRRSSSTTGTVREDRRKRVSQPHSYSHLNLPSLWDRTASKPPGKFPAVENRKPSCTGHLTFFLRFFEKDQTGSSLLLFFQGRLDTSV</sequence>
<comment type="caution">
    <text evidence="2">The sequence shown here is derived from an EMBL/GenBank/DDBJ whole genome shotgun (WGS) entry which is preliminary data.</text>
</comment>
<protein>
    <submittedName>
        <fullName evidence="2">Uncharacterized protein</fullName>
    </submittedName>
</protein>
<name>A0A9Q0WHI7_SALPP</name>
<reference evidence="2" key="1">
    <citation type="submission" date="2022-11" db="EMBL/GenBank/DDBJ databases">
        <authorList>
            <person name="Hyden B.L."/>
            <person name="Feng K."/>
            <person name="Yates T."/>
            <person name="Jawdy S."/>
            <person name="Smart L.B."/>
            <person name="Muchero W."/>
        </authorList>
    </citation>
    <scope>NUCLEOTIDE SEQUENCE</scope>
    <source>
        <tissue evidence="2">Shoot tip</tissue>
    </source>
</reference>
<accession>A0A9Q0WHI7</accession>
<evidence type="ECO:0000313" key="3">
    <source>
        <dbReference type="Proteomes" id="UP001151532"/>
    </source>
</evidence>
<dbReference type="Proteomes" id="UP001151532">
    <property type="component" value="Chromosome 4"/>
</dbReference>
<keyword evidence="3" id="KW-1185">Reference proteome</keyword>
<gene>
    <name evidence="2" type="ORF">OIU79_023018</name>
</gene>
<proteinExistence type="predicted"/>
<feature type="region of interest" description="Disordered" evidence="1">
    <location>
        <begin position="56"/>
        <end position="75"/>
    </location>
</feature>